<proteinExistence type="predicted"/>
<dbReference type="AlphaFoldDB" id="A0A972JHI2"/>
<keyword evidence="1" id="KW-1133">Transmembrane helix</keyword>
<sequence length="70" mass="8091">MQKVLNFLIKYGIYIHSIAVILFVYIVQQNIDRVPRDNFKLALSICLLALAIFNLATSAIALKKRRKEQK</sequence>
<accession>A0A972JHI2</accession>
<gene>
    <name evidence="2" type="ORF">G6047_07945</name>
</gene>
<evidence type="ECO:0000313" key="2">
    <source>
        <dbReference type="EMBL" id="NMH27960.1"/>
    </source>
</evidence>
<keyword evidence="1" id="KW-0472">Membrane</keyword>
<keyword evidence="1" id="KW-0812">Transmembrane</keyword>
<feature type="transmembrane region" description="Helical" evidence="1">
    <location>
        <begin position="39"/>
        <end position="62"/>
    </location>
</feature>
<dbReference type="RefSeq" id="WP_169527065.1">
    <property type="nucleotide sequence ID" value="NZ_JAAMPU010000103.1"/>
</dbReference>
<comment type="caution">
    <text evidence="2">The sequence shown here is derived from an EMBL/GenBank/DDBJ whole genome shotgun (WGS) entry which is preliminary data.</text>
</comment>
<protein>
    <submittedName>
        <fullName evidence="2">Uncharacterized protein</fullName>
    </submittedName>
</protein>
<keyword evidence="3" id="KW-1185">Reference proteome</keyword>
<name>A0A972JHI2_9FLAO</name>
<reference evidence="2" key="1">
    <citation type="submission" date="2020-02" db="EMBL/GenBank/DDBJ databases">
        <title>Flavobacterium sp. genome.</title>
        <authorList>
            <person name="Jung H.S."/>
            <person name="Baek J.H."/>
            <person name="Jeon C.O."/>
        </authorList>
    </citation>
    <scope>NUCLEOTIDE SEQUENCE</scope>
    <source>
        <strain evidence="2">SE-s28</strain>
    </source>
</reference>
<evidence type="ECO:0000313" key="3">
    <source>
        <dbReference type="Proteomes" id="UP000712080"/>
    </source>
</evidence>
<feature type="transmembrane region" description="Helical" evidence="1">
    <location>
        <begin position="7"/>
        <end position="27"/>
    </location>
</feature>
<dbReference type="Proteomes" id="UP000712080">
    <property type="component" value="Unassembled WGS sequence"/>
</dbReference>
<organism evidence="2 3">
    <name type="scientific">Flavobacterium silvaticum</name>
    <dbReference type="NCBI Taxonomy" id="1852020"/>
    <lineage>
        <taxon>Bacteria</taxon>
        <taxon>Pseudomonadati</taxon>
        <taxon>Bacteroidota</taxon>
        <taxon>Flavobacteriia</taxon>
        <taxon>Flavobacteriales</taxon>
        <taxon>Flavobacteriaceae</taxon>
        <taxon>Flavobacterium</taxon>
    </lineage>
</organism>
<evidence type="ECO:0000256" key="1">
    <source>
        <dbReference type="SAM" id="Phobius"/>
    </source>
</evidence>
<dbReference type="EMBL" id="JAAMPU010000103">
    <property type="protein sequence ID" value="NMH27960.1"/>
    <property type="molecule type" value="Genomic_DNA"/>
</dbReference>